<dbReference type="OrthoDB" id="3688636at2759"/>
<proteinExistence type="predicted"/>
<name>W6Z1J5_COCMI</name>
<evidence type="ECO:0000313" key="2">
    <source>
        <dbReference type="Proteomes" id="UP000054032"/>
    </source>
</evidence>
<protein>
    <submittedName>
        <fullName evidence="1">Uncharacterized protein</fullName>
    </submittedName>
</protein>
<dbReference type="Proteomes" id="UP000054032">
    <property type="component" value="Unassembled WGS sequence"/>
</dbReference>
<dbReference type="EMBL" id="KI964018">
    <property type="protein sequence ID" value="EUC43815.1"/>
    <property type="molecule type" value="Genomic_DNA"/>
</dbReference>
<evidence type="ECO:0000313" key="1">
    <source>
        <dbReference type="EMBL" id="EUC43815.1"/>
    </source>
</evidence>
<gene>
    <name evidence="1" type="ORF">COCMIDRAFT_99842</name>
</gene>
<dbReference type="eggNOG" id="ENOG502SYU0">
    <property type="taxonomic scope" value="Eukaryota"/>
</dbReference>
<dbReference type="AlphaFoldDB" id="W6Z1J5"/>
<reference evidence="1 2" key="1">
    <citation type="journal article" date="2013" name="PLoS Genet.">
        <title>Comparative genome structure, secondary metabolite, and effector coding capacity across Cochliobolus pathogens.</title>
        <authorList>
            <person name="Condon B.J."/>
            <person name="Leng Y."/>
            <person name="Wu D."/>
            <person name="Bushley K.E."/>
            <person name="Ohm R.A."/>
            <person name="Otillar R."/>
            <person name="Martin J."/>
            <person name="Schackwitz W."/>
            <person name="Grimwood J."/>
            <person name="MohdZainudin N."/>
            <person name="Xue C."/>
            <person name="Wang R."/>
            <person name="Manning V.A."/>
            <person name="Dhillon B."/>
            <person name="Tu Z.J."/>
            <person name="Steffenson B.J."/>
            <person name="Salamov A."/>
            <person name="Sun H."/>
            <person name="Lowry S."/>
            <person name="LaButti K."/>
            <person name="Han J."/>
            <person name="Copeland A."/>
            <person name="Lindquist E."/>
            <person name="Barry K."/>
            <person name="Schmutz J."/>
            <person name="Baker S.E."/>
            <person name="Ciuffetti L.M."/>
            <person name="Grigoriev I.V."/>
            <person name="Zhong S."/>
            <person name="Turgeon B.G."/>
        </authorList>
    </citation>
    <scope>NUCLEOTIDE SEQUENCE [LARGE SCALE GENOMIC DNA]</scope>
    <source>
        <strain evidence="1 2">ATCC 44560</strain>
    </source>
</reference>
<dbReference type="RefSeq" id="XP_007689646.1">
    <property type="nucleotide sequence ID" value="XM_007691456.1"/>
</dbReference>
<dbReference type="HOGENOM" id="CLU_067843_0_0_1"/>
<organism evidence="1 2">
    <name type="scientific">Bipolaris oryzae ATCC 44560</name>
    <dbReference type="NCBI Taxonomy" id="930090"/>
    <lineage>
        <taxon>Eukaryota</taxon>
        <taxon>Fungi</taxon>
        <taxon>Dikarya</taxon>
        <taxon>Ascomycota</taxon>
        <taxon>Pezizomycotina</taxon>
        <taxon>Dothideomycetes</taxon>
        <taxon>Pleosporomycetidae</taxon>
        <taxon>Pleosporales</taxon>
        <taxon>Pleosporineae</taxon>
        <taxon>Pleosporaceae</taxon>
        <taxon>Bipolaris</taxon>
    </lineage>
</organism>
<sequence length="351" mass="39814">MPAQSENVLWRAKQFFAERLGDRRARLDYLFRAVQGLVEAPGLAQDFAENMWKSRSAIFNKPSMPNTKARLRSLYDGHRTIKRAREQYLYAARFCYIYLEHDLDELSKSRDLILSQGRGRITAAFELQAEIISTTVEVVKAERKAGRGYLQILMEGGPGFILRLGSNVSTIWERKLSTADIRLIIEFLMAEAPVLYNDIISYNELATRALIDGFIAYGWSPEEILASETSLFNRLREFANLEDIVQSAQRCGPSQSLGNTPSEMGKPKIVQNQDFCSLDEEILSTPHSNLPFVALESVFELSTCTGEELEAINSLSQTRDEELELLLSQELEYSTNVCWALGDENLCNIRM</sequence>
<keyword evidence="2" id="KW-1185">Reference proteome</keyword>
<dbReference type="GeneID" id="19129548"/>
<accession>W6Z1J5</accession>
<dbReference type="KEGG" id="bor:COCMIDRAFT_99842"/>